<reference evidence="1" key="1">
    <citation type="journal article" date="2015" name="Genome Biol. Evol.">
        <title>Organellar Genomes of White Spruce (Picea glauca): Assembly and Annotation.</title>
        <authorList>
            <person name="Jackman S.D."/>
            <person name="Warren R.L."/>
            <person name="Gibb E.A."/>
            <person name="Vandervalk B.P."/>
            <person name="Mohamadi H."/>
            <person name="Chu J."/>
            <person name="Raymond A."/>
            <person name="Pleasance S."/>
            <person name="Coope R."/>
            <person name="Wildung M.R."/>
            <person name="Ritland C.E."/>
            <person name="Bousquet J."/>
            <person name="Jones S.J."/>
            <person name="Bohlmann J."/>
            <person name="Birol I."/>
        </authorList>
    </citation>
    <scope>NUCLEOTIDE SEQUENCE [LARGE SCALE GENOMIC DNA]</scope>
    <source>
        <tissue evidence="1">Flushing bud</tissue>
    </source>
</reference>
<name>A0A101M585_PICGL</name>
<gene>
    <name evidence="1" type="ORF">ABT39_MTgene1025</name>
</gene>
<proteinExistence type="predicted"/>
<dbReference type="AlphaFoldDB" id="A0A101M585"/>
<protein>
    <submittedName>
        <fullName evidence="1">Uncharacterized protein</fullName>
    </submittedName>
</protein>
<geneLocation type="mitochondrion" evidence="1"/>
<dbReference type="EMBL" id="LKAM01000001">
    <property type="protein sequence ID" value="KUM51179.1"/>
    <property type="molecule type" value="Genomic_DNA"/>
</dbReference>
<comment type="caution">
    <text evidence="1">The sequence shown here is derived from an EMBL/GenBank/DDBJ whole genome shotgun (WGS) entry which is preliminary data.</text>
</comment>
<sequence>MVMHTWKESYYGGKGLGGEERGRLSYPPSSSTHYICNSGVILGSYWHYTFLTSPCLPLPLKERSIGNCS</sequence>
<organism evidence="1">
    <name type="scientific">Picea glauca</name>
    <name type="common">White spruce</name>
    <name type="synonym">Pinus glauca</name>
    <dbReference type="NCBI Taxonomy" id="3330"/>
    <lineage>
        <taxon>Eukaryota</taxon>
        <taxon>Viridiplantae</taxon>
        <taxon>Streptophyta</taxon>
        <taxon>Embryophyta</taxon>
        <taxon>Tracheophyta</taxon>
        <taxon>Spermatophyta</taxon>
        <taxon>Pinopsida</taxon>
        <taxon>Pinidae</taxon>
        <taxon>Conifers I</taxon>
        <taxon>Pinales</taxon>
        <taxon>Pinaceae</taxon>
        <taxon>Picea</taxon>
    </lineage>
</organism>
<accession>A0A101M585</accession>
<evidence type="ECO:0000313" key="1">
    <source>
        <dbReference type="EMBL" id="KUM51179.1"/>
    </source>
</evidence>
<keyword evidence="1" id="KW-0496">Mitochondrion</keyword>